<keyword evidence="2" id="KW-0325">Glycoprotein</keyword>
<keyword evidence="8" id="KW-1185">Reference proteome</keyword>
<dbReference type="UniPathway" id="UPA00204"/>
<reference evidence="7" key="3">
    <citation type="submission" date="2025-09" db="UniProtKB">
        <authorList>
            <consortium name="Ensembl"/>
        </authorList>
    </citation>
    <scope>IDENTIFICATION</scope>
</reference>
<dbReference type="Pfam" id="PF01019">
    <property type="entry name" value="G_glu_transpept"/>
    <property type="match status" value="1"/>
</dbReference>
<dbReference type="GO" id="GO:0050727">
    <property type="term" value="P:regulation of inflammatory response"/>
    <property type="evidence" value="ECO:0000318"/>
    <property type="project" value="GO_Central"/>
</dbReference>
<evidence type="ECO:0000313" key="8">
    <source>
        <dbReference type="Proteomes" id="UP000001646"/>
    </source>
</evidence>
<evidence type="ECO:0000256" key="5">
    <source>
        <dbReference type="PIRSR" id="PIRSR600101-2"/>
    </source>
</evidence>
<organism evidence="7 8">
    <name type="scientific">Anolis carolinensis</name>
    <name type="common">Green anole</name>
    <name type="synonym">American chameleon</name>
    <dbReference type="NCBI Taxonomy" id="28377"/>
    <lineage>
        <taxon>Eukaryota</taxon>
        <taxon>Metazoa</taxon>
        <taxon>Chordata</taxon>
        <taxon>Craniata</taxon>
        <taxon>Vertebrata</taxon>
        <taxon>Euteleostomi</taxon>
        <taxon>Lepidosauria</taxon>
        <taxon>Squamata</taxon>
        <taxon>Bifurcata</taxon>
        <taxon>Unidentata</taxon>
        <taxon>Episquamata</taxon>
        <taxon>Toxicofera</taxon>
        <taxon>Iguania</taxon>
        <taxon>Dactyloidae</taxon>
        <taxon>Anolis</taxon>
    </lineage>
</organism>
<dbReference type="EC" id="3.4.19.13" evidence="6"/>
<dbReference type="EC" id="2.3.2.2" evidence="6"/>
<dbReference type="GO" id="GO:0019344">
    <property type="term" value="P:cysteine biosynthetic process"/>
    <property type="evidence" value="ECO:0007669"/>
    <property type="project" value="Ensembl"/>
</dbReference>
<dbReference type="GeneID" id="100554005"/>
<dbReference type="GO" id="GO:0006750">
    <property type="term" value="P:glutathione biosynthetic process"/>
    <property type="evidence" value="ECO:0007669"/>
    <property type="project" value="Ensembl"/>
</dbReference>
<proteinExistence type="inferred from homology"/>
<gene>
    <name evidence="7" type="primary">ggt1</name>
</gene>
<evidence type="ECO:0000313" key="7">
    <source>
        <dbReference type="Ensembl" id="ENSACAP00000003305.3"/>
    </source>
</evidence>
<dbReference type="GO" id="GO:0006751">
    <property type="term" value="P:glutathione catabolic process"/>
    <property type="evidence" value="ECO:0000318"/>
    <property type="project" value="GO_Central"/>
</dbReference>
<dbReference type="PROSITE" id="PS00462">
    <property type="entry name" value="G_GLU_TRANSPEPTIDASE"/>
    <property type="match status" value="1"/>
</dbReference>
<dbReference type="STRING" id="28377.ENSACAP00000003305"/>
<dbReference type="FunFam" id="1.10.246.130:FF:000002">
    <property type="entry name" value="glutathione hydrolase 1 proenzyme"/>
    <property type="match status" value="1"/>
</dbReference>
<comment type="function">
    <text evidence="6">Cleaves the gamma-glutamyl peptide bond of glutathione and glutathione conjugates.</text>
</comment>
<dbReference type="GO" id="GO:0031179">
    <property type="term" value="P:peptide modification"/>
    <property type="evidence" value="ECO:0000318"/>
    <property type="project" value="GO_Central"/>
</dbReference>
<dbReference type="GO" id="GO:0002682">
    <property type="term" value="P:regulation of immune system process"/>
    <property type="evidence" value="ECO:0000318"/>
    <property type="project" value="GO_Central"/>
</dbReference>
<dbReference type="InterPro" id="IPR029055">
    <property type="entry name" value="Ntn_hydrolases_N"/>
</dbReference>
<dbReference type="InterPro" id="IPR000101">
    <property type="entry name" value="GGT_peptidase"/>
</dbReference>
<comment type="catalytic activity">
    <reaction evidence="6">
        <text>an S-substituted glutathione + H2O = an S-substituted L-cysteinylglycine + L-glutamate</text>
        <dbReference type="Rhea" id="RHEA:59468"/>
        <dbReference type="ChEBI" id="CHEBI:15377"/>
        <dbReference type="ChEBI" id="CHEBI:29985"/>
        <dbReference type="ChEBI" id="CHEBI:90779"/>
        <dbReference type="ChEBI" id="CHEBI:143103"/>
        <dbReference type="EC" id="3.4.19.13"/>
    </reaction>
</comment>
<dbReference type="GO" id="GO:0005886">
    <property type="term" value="C:plasma membrane"/>
    <property type="evidence" value="ECO:0000318"/>
    <property type="project" value="GO_Central"/>
</dbReference>
<dbReference type="FunFam" id="3.60.20.40:FF:000001">
    <property type="entry name" value="Gamma-glutamyltranspeptidase 1"/>
    <property type="match status" value="1"/>
</dbReference>
<dbReference type="KEGG" id="acs:100554005"/>
<dbReference type="SUPFAM" id="SSF56235">
    <property type="entry name" value="N-terminal nucleophile aminohydrolases (Ntn hydrolases)"/>
    <property type="match status" value="1"/>
</dbReference>
<feature type="binding site" evidence="5">
    <location>
        <begin position="403"/>
        <end position="405"/>
    </location>
    <ligand>
        <name>L-glutamate</name>
        <dbReference type="ChEBI" id="CHEBI:29985"/>
    </ligand>
</feature>
<dbReference type="GO" id="GO:0007283">
    <property type="term" value="P:spermatogenesis"/>
    <property type="evidence" value="ECO:0007669"/>
    <property type="project" value="Ensembl"/>
</dbReference>
<comment type="subcellular location">
    <subcellularLocation>
        <location evidence="6">Membrane</location>
        <topology evidence="6">Single-pass type II membrane protein</topology>
    </subcellularLocation>
</comment>
<keyword evidence="3" id="KW-1202">Platelet aggregation activating toxin</keyword>
<dbReference type="GO" id="GO:0103068">
    <property type="term" value="F:leukotriene C4 gamma-glutamyl transferase activity"/>
    <property type="evidence" value="ECO:0007669"/>
    <property type="project" value="UniProtKB-EC"/>
</dbReference>
<dbReference type="OrthoDB" id="1081007at2759"/>
<dbReference type="InterPro" id="IPR043137">
    <property type="entry name" value="GGT_ssub_C"/>
</dbReference>
<dbReference type="InterPro" id="IPR043138">
    <property type="entry name" value="GGT_lsub"/>
</dbReference>
<reference evidence="7" key="2">
    <citation type="submission" date="2025-08" db="UniProtKB">
        <authorList>
            <consortium name="Ensembl"/>
        </authorList>
    </citation>
    <scope>IDENTIFICATION</scope>
</reference>
<protein>
    <recommendedName>
        <fullName evidence="6">Glutathione hydrolase</fullName>
        <ecNumber evidence="6">2.3.2.2</ecNumber>
        <ecNumber evidence="6">3.4.19.13</ecNumber>
    </recommendedName>
    <alternativeName>
        <fullName evidence="6">Gamma-glutamyltransferase</fullName>
    </alternativeName>
    <alternativeName>
        <fullName evidence="6">Gamma-glutamyltranspeptidase</fullName>
    </alternativeName>
</protein>
<reference evidence="7" key="1">
    <citation type="submission" date="2009-12" db="EMBL/GenBank/DDBJ databases">
        <title>The Genome Sequence of Anolis carolinensis (Green Anole Lizard).</title>
        <authorList>
            <consortium name="The Genome Sequencing Platform"/>
            <person name="Di Palma F."/>
            <person name="Alfoldi J."/>
            <person name="Heiman D."/>
            <person name="Young S."/>
            <person name="Grabherr M."/>
            <person name="Johnson J."/>
            <person name="Lander E.S."/>
            <person name="Lindblad-Toh K."/>
        </authorList>
    </citation>
    <scope>NUCLEOTIDE SEQUENCE [LARGE SCALE GENOMIC DNA]</scope>
    <source>
        <strain evidence="7">JBL SC #1</strain>
    </source>
</reference>
<dbReference type="Ensembl" id="ENSACAT00000003388.4">
    <property type="protein sequence ID" value="ENSACAP00000003305.3"/>
    <property type="gene ID" value="ENSACAG00000003340.4"/>
</dbReference>
<dbReference type="Gene3D" id="1.10.246.130">
    <property type="match status" value="1"/>
</dbReference>
<dbReference type="InterPro" id="IPR055262">
    <property type="entry name" value="GGT_CS"/>
</dbReference>
<evidence type="ECO:0000256" key="2">
    <source>
        <dbReference type="ARBA" id="ARBA00023180"/>
    </source>
</evidence>
<dbReference type="RefSeq" id="XP_003229521.1">
    <property type="nucleotide sequence ID" value="XM_003229473.4"/>
</dbReference>
<dbReference type="GO" id="GO:0036374">
    <property type="term" value="F:glutathione hydrolase activity"/>
    <property type="evidence" value="ECO:0000318"/>
    <property type="project" value="GO_Central"/>
</dbReference>
<dbReference type="CTD" id="2678"/>
<dbReference type="Proteomes" id="UP000001646">
    <property type="component" value="Unplaced"/>
</dbReference>
<dbReference type="eggNOG" id="KOG2410">
    <property type="taxonomic scope" value="Eukaryota"/>
</dbReference>
<evidence type="ECO:0000256" key="4">
    <source>
        <dbReference type="PIRSR" id="PIRSR600101-1"/>
    </source>
</evidence>
<dbReference type="NCBIfam" id="TIGR00066">
    <property type="entry name" value="g_glut_trans"/>
    <property type="match status" value="1"/>
</dbReference>
<dbReference type="AlphaFoldDB" id="H9G7G2"/>
<keyword evidence="6" id="KW-0378">Hydrolase</keyword>
<feature type="active site" description="Nucleophile" evidence="4">
    <location>
        <position position="385"/>
    </location>
</feature>
<evidence type="ECO:0000256" key="3">
    <source>
        <dbReference type="ARBA" id="ARBA00084097"/>
    </source>
</evidence>
<comment type="catalytic activity">
    <reaction evidence="6">
        <text>glutathione + H2O = L-cysteinylglycine + L-glutamate</text>
        <dbReference type="Rhea" id="RHEA:28807"/>
        <dbReference type="ChEBI" id="CHEBI:15377"/>
        <dbReference type="ChEBI" id="CHEBI:29985"/>
        <dbReference type="ChEBI" id="CHEBI:57925"/>
        <dbReference type="ChEBI" id="CHEBI:61694"/>
        <dbReference type="EC" id="3.4.19.13"/>
    </reaction>
</comment>
<dbReference type="PRINTS" id="PR01210">
    <property type="entry name" value="GGTRANSPTASE"/>
</dbReference>
<feature type="binding site" evidence="5">
    <location>
        <position position="111"/>
    </location>
    <ligand>
        <name>L-glutamate</name>
        <dbReference type="ChEBI" id="CHEBI:29985"/>
    </ligand>
</feature>
<name>H9G7G2_ANOCA</name>
<dbReference type="PANTHER" id="PTHR11686">
    <property type="entry name" value="GAMMA GLUTAMYL TRANSPEPTIDASE"/>
    <property type="match status" value="1"/>
</dbReference>
<dbReference type="Bgee" id="ENSACAG00000003340">
    <property type="expression patterns" value="Expressed in kidney and 10 other cell types or tissues"/>
</dbReference>
<evidence type="ECO:0000256" key="6">
    <source>
        <dbReference type="RuleBase" id="RU368068"/>
    </source>
</evidence>
<dbReference type="GO" id="GO:0031982">
    <property type="term" value="C:vesicle"/>
    <property type="evidence" value="ECO:0007669"/>
    <property type="project" value="Ensembl"/>
</dbReference>
<comment type="catalytic activity">
    <reaction evidence="6">
        <text>an N-terminal (5-L-glutamyl)-[peptide] + an alpha-amino acid = 5-L-glutamyl amino acid + an N-terminal L-alpha-aminoacyl-[peptide]</text>
        <dbReference type="Rhea" id="RHEA:23904"/>
        <dbReference type="Rhea" id="RHEA-COMP:9780"/>
        <dbReference type="Rhea" id="RHEA-COMP:9795"/>
        <dbReference type="ChEBI" id="CHEBI:77644"/>
        <dbReference type="ChEBI" id="CHEBI:78597"/>
        <dbReference type="ChEBI" id="CHEBI:78599"/>
        <dbReference type="ChEBI" id="CHEBI:78608"/>
        <dbReference type="EC" id="2.3.2.2"/>
    </reaction>
</comment>
<sequence length="572" mass="61230">MKVKRWTVGLLTALLLLLFLSLGLYFGLRSRTDGAQTKEKHVYKNGAVATDAGPCSVIGRDILQKGGSAVDAAIAALLCTGLMNPHSMGIGGGVIFTIFTADGKAEVINAREVAPKNASRDMFGNDTQLSRKGGLSVAVPGEIRGYAVAHQRHGRLPWKELFLPSIQLAKEGFPIGKGLGAALASRKTAIESNPSLCEDFCRGGEVLGEKETLRLPKLARTYETLAREGPEAFYTGSLAQQVVSDVQEAGGILSLEDLRDYQAVVEENPLKVPLGQLAMLSPGAPLSGAVLALILNILKGDHFTPESVATLEGKGRTCHRALEAFRFAFAKRTLLGDPRFVNVTPVMQNLTSEAFAESLRLKITNVTHNISYYEPEYYTPENAGTSHVSVAAADGSAVSATSTINQYFGSDVRSNVSGIIFNNEMDDFSSPHLVNSFGVSPSVANFISPGKQPFSSMCPTILVDQENHVKVVVGASGGTQITTATALVILNMLWLGLDVKGAVEEPRFHNQLLPPLTVLEEAVPKGLEDELRKRKHDITRTQRGAVVQAIVRTQDGWAAASDSRKGGHPAGY</sequence>
<evidence type="ECO:0000256" key="1">
    <source>
        <dbReference type="ARBA" id="ARBA00009381"/>
    </source>
</evidence>
<comment type="similarity">
    <text evidence="1">Belongs to the gamma-glutamyltransferase family.</text>
</comment>
<dbReference type="GeneTree" id="ENSGT00940000154601"/>
<keyword evidence="3" id="KW-0800">Toxin</keyword>
<dbReference type="InParanoid" id="H9G7G2"/>
<feature type="binding site" evidence="5">
    <location>
        <begin position="455"/>
        <end position="456"/>
    </location>
    <ligand>
        <name>L-glutamate</name>
        <dbReference type="ChEBI" id="CHEBI:29985"/>
    </ligand>
</feature>
<feature type="binding site" evidence="5">
    <location>
        <position position="478"/>
    </location>
    <ligand>
        <name>L-glutamate</name>
        <dbReference type="ChEBI" id="CHEBI:29985"/>
    </ligand>
</feature>
<feature type="binding site" evidence="5">
    <location>
        <position position="427"/>
    </location>
    <ligand>
        <name>L-glutamate</name>
        <dbReference type="ChEBI" id="CHEBI:29985"/>
    </ligand>
</feature>
<dbReference type="PANTHER" id="PTHR11686:SF56">
    <property type="entry name" value="GLUTATHIONE HYDROLASE 1 PROENZYME-RELATED"/>
    <property type="match status" value="1"/>
</dbReference>
<dbReference type="Gene3D" id="3.60.20.40">
    <property type="match status" value="1"/>
</dbReference>
<accession>H9G7G2</accession>
<comment type="pathway">
    <text evidence="6">Sulfur metabolism; glutathione metabolism.</text>
</comment>
<keyword evidence="6" id="KW-0808">Transferase</keyword>
<keyword evidence="6" id="KW-0012">Acyltransferase</keyword>
<dbReference type="HOGENOM" id="CLU_014813_4_1_1"/>
<keyword evidence="3" id="KW-1199">Hemostasis impairing toxin</keyword>